<proteinExistence type="predicted"/>
<gene>
    <name evidence="1" type="ORF">MLD38_030747</name>
</gene>
<keyword evidence="2" id="KW-1185">Reference proteome</keyword>
<dbReference type="EMBL" id="CM042888">
    <property type="protein sequence ID" value="KAI4325337.1"/>
    <property type="molecule type" value="Genomic_DNA"/>
</dbReference>
<accession>A0ACB9MP47</accession>
<dbReference type="Proteomes" id="UP001057402">
    <property type="component" value="Chromosome 9"/>
</dbReference>
<evidence type="ECO:0000313" key="1">
    <source>
        <dbReference type="EMBL" id="KAI4325337.1"/>
    </source>
</evidence>
<reference evidence="2" key="1">
    <citation type="journal article" date="2023" name="Front. Plant Sci.">
        <title>Chromosomal-level genome assembly of Melastoma candidum provides insights into trichome evolution.</title>
        <authorList>
            <person name="Zhong Y."/>
            <person name="Wu W."/>
            <person name="Sun C."/>
            <person name="Zou P."/>
            <person name="Liu Y."/>
            <person name="Dai S."/>
            <person name="Zhou R."/>
        </authorList>
    </citation>
    <scope>NUCLEOTIDE SEQUENCE [LARGE SCALE GENOMIC DNA]</scope>
</reference>
<comment type="caution">
    <text evidence="1">The sequence shown here is derived from an EMBL/GenBank/DDBJ whole genome shotgun (WGS) entry which is preliminary data.</text>
</comment>
<protein>
    <submittedName>
        <fullName evidence="1">Uncharacterized protein</fullName>
    </submittedName>
</protein>
<sequence>MDELFLSPPGDVIACILWTISYPPANPGFVLIPETRETSYIQLNADAWSKMKLMNMKKEMKKGWVKDE</sequence>
<name>A0ACB9MP47_9MYRT</name>
<organism evidence="1 2">
    <name type="scientific">Melastoma candidum</name>
    <dbReference type="NCBI Taxonomy" id="119954"/>
    <lineage>
        <taxon>Eukaryota</taxon>
        <taxon>Viridiplantae</taxon>
        <taxon>Streptophyta</taxon>
        <taxon>Embryophyta</taxon>
        <taxon>Tracheophyta</taxon>
        <taxon>Spermatophyta</taxon>
        <taxon>Magnoliopsida</taxon>
        <taxon>eudicotyledons</taxon>
        <taxon>Gunneridae</taxon>
        <taxon>Pentapetalae</taxon>
        <taxon>rosids</taxon>
        <taxon>malvids</taxon>
        <taxon>Myrtales</taxon>
        <taxon>Melastomataceae</taxon>
        <taxon>Melastomatoideae</taxon>
        <taxon>Melastomateae</taxon>
        <taxon>Melastoma</taxon>
    </lineage>
</organism>
<evidence type="ECO:0000313" key="2">
    <source>
        <dbReference type="Proteomes" id="UP001057402"/>
    </source>
</evidence>